<dbReference type="GO" id="GO:0007015">
    <property type="term" value="P:actin filament organization"/>
    <property type="evidence" value="ECO:0007669"/>
    <property type="project" value="TreeGrafter"/>
</dbReference>
<dbReference type="FunFam" id="1.20.1410.10:FF:000002">
    <property type="entry name" value="Huntingtin interacting protein 1"/>
    <property type="match status" value="1"/>
</dbReference>
<keyword evidence="8" id="KW-0472">Membrane</keyword>
<comment type="similarity">
    <text evidence="3">Belongs to the SLA2 family.</text>
</comment>
<dbReference type="GO" id="GO:0080025">
    <property type="term" value="F:phosphatidylinositol-3,5-bisphosphate binding"/>
    <property type="evidence" value="ECO:0007669"/>
    <property type="project" value="TreeGrafter"/>
</dbReference>
<comment type="caution">
    <text evidence="17">The sequence shown here is derived from an EMBL/GenBank/DDBJ whole genome shotgun (WGS) entry which is preliminary data.</text>
</comment>
<evidence type="ECO:0000256" key="1">
    <source>
        <dbReference type="ARBA" id="ARBA00004156"/>
    </source>
</evidence>
<dbReference type="GO" id="GO:0035615">
    <property type="term" value="F:clathrin adaptor activity"/>
    <property type="evidence" value="ECO:0007669"/>
    <property type="project" value="TreeGrafter"/>
</dbReference>
<dbReference type="GO" id="GO:0042803">
    <property type="term" value="F:protein homodimerization activity"/>
    <property type="evidence" value="ECO:0007669"/>
    <property type="project" value="UniProtKB-ARBA"/>
</dbReference>
<dbReference type="GO" id="GO:0051130">
    <property type="term" value="P:positive regulation of cellular component organization"/>
    <property type="evidence" value="ECO:0007669"/>
    <property type="project" value="UniProtKB-ARBA"/>
</dbReference>
<dbReference type="GO" id="GO:0030837">
    <property type="term" value="P:negative regulation of actin filament polymerization"/>
    <property type="evidence" value="ECO:0007669"/>
    <property type="project" value="UniProtKB-ARBA"/>
</dbReference>
<evidence type="ECO:0000256" key="4">
    <source>
        <dbReference type="ARBA" id="ARBA00022490"/>
    </source>
</evidence>
<dbReference type="PANTHER" id="PTHR10407:SF14">
    <property type="entry name" value="HUNTINGTIN-INTERACTING PROTEIN 1"/>
    <property type="match status" value="1"/>
</dbReference>
<dbReference type="InterPro" id="IPR035964">
    <property type="entry name" value="I/LWEQ_dom_sf"/>
</dbReference>
<dbReference type="InterPro" id="IPR032422">
    <property type="entry name" value="HIP1_clath-bd"/>
</dbReference>
<protein>
    <recommendedName>
        <fullName evidence="13">Huntingtin-interacting protein 1-related protein</fullName>
    </recommendedName>
</protein>
<feature type="coiled-coil region" evidence="14">
    <location>
        <begin position="352"/>
        <end position="456"/>
    </location>
</feature>
<organism evidence="17 18">
    <name type="scientific">Triplophysa tibetana</name>
    <dbReference type="NCBI Taxonomy" id="1572043"/>
    <lineage>
        <taxon>Eukaryota</taxon>
        <taxon>Metazoa</taxon>
        <taxon>Chordata</taxon>
        <taxon>Craniata</taxon>
        <taxon>Vertebrata</taxon>
        <taxon>Euteleostomi</taxon>
        <taxon>Actinopterygii</taxon>
        <taxon>Neopterygii</taxon>
        <taxon>Teleostei</taxon>
        <taxon>Ostariophysi</taxon>
        <taxon>Cypriniformes</taxon>
        <taxon>Nemacheilidae</taxon>
        <taxon>Triplophysa</taxon>
    </lineage>
</organism>
<dbReference type="Gene3D" id="1.20.1410.10">
    <property type="entry name" value="I/LWEQ domain"/>
    <property type="match status" value="1"/>
</dbReference>
<dbReference type="PROSITE" id="PS50945">
    <property type="entry name" value="I_LWEQ"/>
    <property type="match status" value="1"/>
</dbReference>
<comment type="subunit">
    <text evidence="12">Homodimer. Interacts with actin; homodimerization promotes actin binding. Interacts with CLTB. Interacts with HIP1. Interacts (via ENTH and I/LWEQ domains) with BCL2L10.</text>
</comment>
<keyword evidence="7 14" id="KW-0175">Coiled coil</keyword>
<dbReference type="Gene3D" id="1.25.40.90">
    <property type="match status" value="1"/>
</dbReference>
<dbReference type="GO" id="GO:0061024">
    <property type="term" value="P:membrane organization"/>
    <property type="evidence" value="ECO:0007669"/>
    <property type="project" value="UniProtKB-ARBA"/>
</dbReference>
<dbReference type="GO" id="GO:0043325">
    <property type="term" value="F:phosphatidylinositol-3,4-bisphosphate binding"/>
    <property type="evidence" value="ECO:0007669"/>
    <property type="project" value="TreeGrafter"/>
</dbReference>
<dbReference type="GO" id="GO:0051015">
    <property type="term" value="F:actin filament binding"/>
    <property type="evidence" value="ECO:0007669"/>
    <property type="project" value="TreeGrafter"/>
</dbReference>
<dbReference type="GO" id="GO:0030136">
    <property type="term" value="C:clathrin-coated vesicle"/>
    <property type="evidence" value="ECO:0007669"/>
    <property type="project" value="UniProtKB-ARBA"/>
</dbReference>
<keyword evidence="18" id="KW-1185">Reference proteome</keyword>
<dbReference type="GO" id="GO:0032051">
    <property type="term" value="F:clathrin light chain binding"/>
    <property type="evidence" value="ECO:0007669"/>
    <property type="project" value="TreeGrafter"/>
</dbReference>
<dbReference type="SMART" id="SM00307">
    <property type="entry name" value="ILWEQ"/>
    <property type="match status" value="1"/>
</dbReference>
<dbReference type="SUPFAM" id="SSF48464">
    <property type="entry name" value="ENTH/VHS domain"/>
    <property type="match status" value="1"/>
</dbReference>
<evidence type="ECO:0000256" key="12">
    <source>
        <dbReference type="ARBA" id="ARBA00061714"/>
    </source>
</evidence>
<keyword evidence="6" id="KW-0007">Acetylation</keyword>
<dbReference type="EMBL" id="SOYY01000025">
    <property type="protein sequence ID" value="KAA0701873.1"/>
    <property type="molecule type" value="Genomic_DNA"/>
</dbReference>
<feature type="domain" description="ENTH" evidence="15">
    <location>
        <begin position="3"/>
        <end position="141"/>
    </location>
</feature>
<evidence type="ECO:0000256" key="8">
    <source>
        <dbReference type="ARBA" id="ARBA00023136"/>
    </source>
</evidence>
<dbReference type="GO" id="GO:0051050">
    <property type="term" value="P:positive regulation of transport"/>
    <property type="evidence" value="ECO:0007669"/>
    <property type="project" value="UniProtKB-ARBA"/>
</dbReference>
<dbReference type="Pfam" id="PF16515">
    <property type="entry name" value="HIP1_clath_bdg"/>
    <property type="match status" value="1"/>
</dbReference>
<feature type="domain" description="I/LWEQ" evidence="16">
    <location>
        <begin position="802"/>
        <end position="1043"/>
    </location>
</feature>
<keyword evidence="5" id="KW-0254">Endocytosis</keyword>
<dbReference type="InterPro" id="IPR008942">
    <property type="entry name" value="ENTH_VHS"/>
</dbReference>
<evidence type="ECO:0000259" key="16">
    <source>
        <dbReference type="PROSITE" id="PS50945"/>
    </source>
</evidence>
<evidence type="ECO:0000313" key="17">
    <source>
        <dbReference type="EMBL" id="KAA0701873.1"/>
    </source>
</evidence>
<evidence type="ECO:0000259" key="15">
    <source>
        <dbReference type="PROSITE" id="PS50942"/>
    </source>
</evidence>
<keyword evidence="10" id="KW-0968">Cytoplasmic vesicle</keyword>
<evidence type="ECO:0000256" key="6">
    <source>
        <dbReference type="ARBA" id="ARBA00022990"/>
    </source>
</evidence>
<dbReference type="PROSITE" id="PS50942">
    <property type="entry name" value="ENTH"/>
    <property type="match status" value="1"/>
</dbReference>
<dbReference type="FunFam" id="1.25.40.90:FF:000012">
    <property type="entry name" value="Huntingtin interacting protein 1-related"/>
    <property type="match status" value="1"/>
</dbReference>
<dbReference type="PANTHER" id="PTHR10407">
    <property type="entry name" value="HUNTINGTIN INTERACTING PROTEIN 1"/>
    <property type="match status" value="1"/>
</dbReference>
<accession>A0A5A9MXS3</accession>
<name>A0A5A9MXS3_9TELE</name>
<dbReference type="GO" id="GO:0048268">
    <property type="term" value="P:clathrin coat assembly"/>
    <property type="evidence" value="ECO:0007669"/>
    <property type="project" value="TreeGrafter"/>
</dbReference>
<dbReference type="Pfam" id="PF01608">
    <property type="entry name" value="I_LWEQ"/>
    <property type="match status" value="1"/>
</dbReference>
<dbReference type="InterPro" id="IPR011417">
    <property type="entry name" value="ANTH_dom"/>
</dbReference>
<evidence type="ECO:0000256" key="7">
    <source>
        <dbReference type="ARBA" id="ARBA00023054"/>
    </source>
</evidence>
<comment type="function">
    <text evidence="11">Component of clathrin-coated pits and vesicles, that may link the endocytic machinery to the actin cytoskeleton. Binds 3-phosphoinositides (via ENTH domain). May act through the ENTH domain to promote cell survival by stabilizing receptor tyrosine kinases following ligand-induced endocytosis.</text>
</comment>
<dbReference type="GO" id="GO:0030659">
    <property type="term" value="C:cytoplasmic vesicle membrane"/>
    <property type="evidence" value="ECO:0007669"/>
    <property type="project" value="UniProtKB-SubCell"/>
</dbReference>
<dbReference type="GO" id="GO:0098793">
    <property type="term" value="C:presynapse"/>
    <property type="evidence" value="ECO:0007669"/>
    <property type="project" value="TreeGrafter"/>
</dbReference>
<evidence type="ECO:0000256" key="13">
    <source>
        <dbReference type="ARBA" id="ARBA00073599"/>
    </source>
</evidence>
<dbReference type="SMART" id="SM00273">
    <property type="entry name" value="ENTH"/>
    <property type="match status" value="1"/>
</dbReference>
<reference evidence="17 18" key="1">
    <citation type="journal article" date="2019" name="Mol. Ecol. Resour.">
        <title>Chromosome-level genome assembly of Triplophysa tibetana, a fish adapted to the harsh high-altitude environment of the Tibetan Plateau.</title>
        <authorList>
            <person name="Yang X."/>
            <person name="Liu H."/>
            <person name="Ma Z."/>
            <person name="Zou Y."/>
            <person name="Zou M."/>
            <person name="Mao Y."/>
            <person name="Li X."/>
            <person name="Wang H."/>
            <person name="Chen T."/>
            <person name="Wang W."/>
            <person name="Yang R."/>
        </authorList>
    </citation>
    <scope>NUCLEOTIDE SEQUENCE [LARGE SCALE GENOMIC DNA]</scope>
    <source>
        <strain evidence="17">TTIB1903HZAU</strain>
        <tissue evidence="17">Muscle</tissue>
    </source>
</reference>
<evidence type="ECO:0000313" key="18">
    <source>
        <dbReference type="Proteomes" id="UP000324632"/>
    </source>
</evidence>
<dbReference type="InterPro" id="IPR030224">
    <property type="entry name" value="Sla2_fam"/>
</dbReference>
<dbReference type="InterPro" id="IPR013809">
    <property type="entry name" value="ENTH"/>
</dbReference>
<dbReference type="GO" id="GO:0048471">
    <property type="term" value="C:perinuclear region of cytoplasm"/>
    <property type="evidence" value="ECO:0007669"/>
    <property type="project" value="UniProtKB-SubCell"/>
</dbReference>
<keyword evidence="9" id="KW-0009">Actin-binding</keyword>
<dbReference type="Proteomes" id="UP000324632">
    <property type="component" value="Chromosome 25"/>
</dbReference>
<dbReference type="FunFam" id="1.20.5.1700:FF:000002">
    <property type="entry name" value="Huntingtin interacting protein 1"/>
    <property type="match status" value="1"/>
</dbReference>
<comment type="subcellular location">
    <subcellularLocation>
        <location evidence="2">Cytoplasm</location>
        <location evidence="2">Perinuclear region</location>
    </subcellularLocation>
    <subcellularLocation>
        <location evidence="1">Cytoplasmic vesicle membrane</location>
    </subcellularLocation>
</comment>
<dbReference type="Pfam" id="PF07651">
    <property type="entry name" value="ANTH"/>
    <property type="match status" value="1"/>
</dbReference>
<dbReference type="InterPro" id="IPR002558">
    <property type="entry name" value="ILWEQ_dom"/>
</dbReference>
<dbReference type="Gene3D" id="1.20.5.1700">
    <property type="match status" value="1"/>
</dbReference>
<dbReference type="SUPFAM" id="SSF109885">
    <property type="entry name" value="I/LWEQ domain"/>
    <property type="match status" value="1"/>
</dbReference>
<evidence type="ECO:0000256" key="11">
    <source>
        <dbReference type="ARBA" id="ARBA00059997"/>
    </source>
</evidence>
<evidence type="ECO:0000256" key="5">
    <source>
        <dbReference type="ARBA" id="ARBA00022583"/>
    </source>
</evidence>
<evidence type="ECO:0000256" key="2">
    <source>
        <dbReference type="ARBA" id="ARBA00004556"/>
    </source>
</evidence>
<evidence type="ECO:0000256" key="9">
    <source>
        <dbReference type="ARBA" id="ARBA00023203"/>
    </source>
</evidence>
<evidence type="ECO:0000256" key="3">
    <source>
        <dbReference type="ARBA" id="ARBA00010135"/>
    </source>
</evidence>
<dbReference type="AlphaFoldDB" id="A0A5A9MXS3"/>
<dbReference type="GO" id="GO:0030864">
    <property type="term" value="C:cortical actin cytoskeleton"/>
    <property type="evidence" value="ECO:0007669"/>
    <property type="project" value="TreeGrafter"/>
</dbReference>
<evidence type="ECO:0000256" key="14">
    <source>
        <dbReference type="SAM" id="Coils"/>
    </source>
</evidence>
<feature type="coiled-coil region" evidence="14">
    <location>
        <begin position="517"/>
        <end position="653"/>
    </location>
</feature>
<gene>
    <name evidence="17" type="ORF">E1301_Tti017713</name>
</gene>
<dbReference type="GO" id="GO:0006898">
    <property type="term" value="P:receptor-mediated endocytosis"/>
    <property type="evidence" value="ECO:0007669"/>
    <property type="project" value="UniProtKB-ARBA"/>
</dbReference>
<dbReference type="GO" id="GO:0030100">
    <property type="term" value="P:regulation of endocytosis"/>
    <property type="evidence" value="ECO:0007669"/>
    <property type="project" value="UniProtKB-ARBA"/>
</dbReference>
<dbReference type="Gene3D" id="6.10.250.920">
    <property type="match status" value="1"/>
</dbReference>
<keyword evidence="4" id="KW-0963">Cytoplasm</keyword>
<proteinExistence type="inferred from homology"/>
<evidence type="ECO:0000256" key="10">
    <source>
        <dbReference type="ARBA" id="ARBA00023329"/>
    </source>
</evidence>
<sequence length="1212" mass="134061">MDRVKSSIQQVPNTIPKVLTRRAGGANSIEVEKENFERSQFSPCILGTHHEKGAHTFWLAVNRLPLSSNAVLCWKFCHVFHKLLRDGHPSVIKDSMRQKSDLTDMSRMWGHLSEGYGKLCSIYLKLLITKMEFHIKNPRFPGNLQMSNRQLEEAGENDVNNFFQLTVEMFDYLECELNLFLGVFSSLDMSRSVSVTAAGQCRLAPLIQVILDSSHLYDYTVKLLFKLHSCLPADTLQGHRDRFQEQFKKLKSLFYRSSNLQYFKRLIQIPQLPESPPNFLRASALSEHISPVVVIPAEASSPESEHVVETEDLVDTDIPPLRSVVDTKFDDLFGTSAATDPFNFNGQNGMRKDDKDRLIEQLSAELHALKEELESFRLESGRLCQALRGRVNELEAELAEQTHLKQQALGESEFLRAELDDLRRVKEDTEKEQRSLSEIEKKAQANEQRYTKLKEKYTELVQSHADLLRKRPPSAGPASLRAELGQPRVLAVYRTVLNRMTVCVSQNAEVTRQMTVARAAQDEVENIQKEMQDRLKAAQESTKQLQALQAELLSSRTELETLKSTVTSSQQSQEQVSSQLTALEVEKAGLVETLSQKEAELAGLGAELERVQSSLTNERESGVKAAEALQNQLNEKESREQALESELAGLRWTALRGALEEAEKIVQDSLNQIDDPTHISCTSSADYLVSRCQVALDCVERLQSARDGFVSDNTDVSGVVRAVTQFAHLVGDVIVQGSATSHMVPVEQADALADSVKACGAEALALLCQLKEQDSMGTADCSRFRAVLDTVMGLGEKLRPRGLNLQQGELGDLVEQEMASTSAAVESAAARIEEMLNKTRAVDTGIKMEVNERILASCTDLMQAIKVLVLSSKDLQREIVDSGRGAASMKEFYAKNSRWTEGLISASKAVGWGATMLVDAADQVVLGKGKFEELMVCSHEIAASTAQLVAASKVKANKDSSNLTSLRQASKGVTQATAGVVASTKSGKSQIEDTETMDFSAMTLTQIKRQEMDAQVLVLELETRLQKERERLGVLRKKHYALAGVAEGWGGEEEGAGGEGRKWNLERVAHHLVDRVDTAGWPYCQNSCVWRINTSFPPEISVRHTSHDTMHKDLTQAVIGLSRFIRAPFRDLSRPLLAFCTCQASTLGQMVPSSAEFPKVCSHLSWGGHTHVHALSSRHTKPTRGGPLFLLIPVRVGARGRGACVSAGDGGV</sequence>